<dbReference type="InterPro" id="IPR015422">
    <property type="entry name" value="PyrdxlP-dep_Trfase_small"/>
</dbReference>
<keyword evidence="2 3" id="KW-0663">Pyridoxal phosphate</keyword>
<proteinExistence type="inferred from homology"/>
<accession>A0A3L7J1W2</accession>
<organism evidence="4 5">
    <name type="scientific">Mycetocola zhadangensis</name>
    <dbReference type="NCBI Taxonomy" id="1164595"/>
    <lineage>
        <taxon>Bacteria</taxon>
        <taxon>Bacillati</taxon>
        <taxon>Actinomycetota</taxon>
        <taxon>Actinomycetes</taxon>
        <taxon>Micrococcales</taxon>
        <taxon>Microbacteriaceae</taxon>
        <taxon>Mycetocola</taxon>
    </lineage>
</organism>
<evidence type="ECO:0000256" key="1">
    <source>
        <dbReference type="ARBA" id="ARBA00008954"/>
    </source>
</evidence>
<gene>
    <name evidence="4" type="ORF">D9V28_09715</name>
</gene>
<protein>
    <submittedName>
        <fullName evidence="4">Aspartate aminotransferase family protein</fullName>
    </submittedName>
</protein>
<dbReference type="Gene3D" id="3.90.1150.10">
    <property type="entry name" value="Aspartate Aminotransferase, domain 1"/>
    <property type="match status" value="1"/>
</dbReference>
<comment type="caution">
    <text evidence="4">The sequence shown here is derived from an EMBL/GenBank/DDBJ whole genome shotgun (WGS) entry which is preliminary data.</text>
</comment>
<dbReference type="InterPro" id="IPR049704">
    <property type="entry name" value="Aminotrans_3_PPA_site"/>
</dbReference>
<dbReference type="Gene3D" id="3.40.640.10">
    <property type="entry name" value="Type I PLP-dependent aspartate aminotransferase-like (Major domain)"/>
    <property type="match status" value="1"/>
</dbReference>
<dbReference type="InterPro" id="IPR015421">
    <property type="entry name" value="PyrdxlP-dep_Trfase_major"/>
</dbReference>
<evidence type="ECO:0000256" key="2">
    <source>
        <dbReference type="ARBA" id="ARBA00022898"/>
    </source>
</evidence>
<dbReference type="GO" id="GO:0005829">
    <property type="term" value="C:cytosol"/>
    <property type="evidence" value="ECO:0007669"/>
    <property type="project" value="TreeGrafter"/>
</dbReference>
<dbReference type="RefSeq" id="WP_121659494.1">
    <property type="nucleotide sequence ID" value="NZ_BMEK01000002.1"/>
</dbReference>
<sequence length="441" mass="47031">MALTLTSENNQSTLDLDRAHVFHSWSAQGTLTPLVLAGGLGSRVWDFDGRNYLDFSSQLVNVNIGHQHPAVISAIREQAEQLTTIAPSTANLTRGEAAKRITNLAPQGFHKVFFTNGGADANENAIRMARLHTGRDKVLSTYRSYHGNTGAAIVATGDWRRMPNEFARGHVHFFGPYLYRSEFWASTPEEESARALHHLERVIQGEGAQTIAAILLESIPGTAGILIPPPGYLAGVRELCDRYGIVLILDEVMAGFGRAGRWFAFEGYDVVPDLITFAKGVNSGYVPAGGVIISDEIASDFDSTVFPGGLTYSGHPLAMASIVGALDAMATEGIVENAATIGREAIGPALAELADKHAVIGEIRGEGVFWAMELVADATTRAPLPAAVMGSIKTALVGRGLLPFVQDNRIHVVPPCTVTADEVAEAMAAYDAVLTDVSKGL</sequence>
<keyword evidence="5" id="KW-1185">Reference proteome</keyword>
<dbReference type="InterPro" id="IPR005814">
    <property type="entry name" value="Aminotrans_3"/>
</dbReference>
<evidence type="ECO:0000256" key="3">
    <source>
        <dbReference type="RuleBase" id="RU003560"/>
    </source>
</evidence>
<keyword evidence="4" id="KW-0032">Aminotransferase</keyword>
<name>A0A3L7J1W2_9MICO</name>
<dbReference type="CDD" id="cd00610">
    <property type="entry name" value="OAT_like"/>
    <property type="match status" value="1"/>
</dbReference>
<dbReference type="EMBL" id="RCWJ01000002">
    <property type="protein sequence ID" value="RLQ84454.1"/>
    <property type="molecule type" value="Genomic_DNA"/>
</dbReference>
<evidence type="ECO:0000313" key="4">
    <source>
        <dbReference type="EMBL" id="RLQ84454.1"/>
    </source>
</evidence>
<evidence type="ECO:0000313" key="5">
    <source>
        <dbReference type="Proteomes" id="UP000282460"/>
    </source>
</evidence>
<dbReference type="NCBIfam" id="NF004718">
    <property type="entry name" value="PRK06062.1"/>
    <property type="match status" value="1"/>
</dbReference>
<keyword evidence="4" id="KW-0808">Transferase</keyword>
<dbReference type="Pfam" id="PF00202">
    <property type="entry name" value="Aminotran_3"/>
    <property type="match status" value="1"/>
</dbReference>
<dbReference type="PROSITE" id="PS00600">
    <property type="entry name" value="AA_TRANSFER_CLASS_3"/>
    <property type="match status" value="1"/>
</dbReference>
<dbReference type="PANTHER" id="PTHR43094:SF1">
    <property type="entry name" value="AMINOTRANSFERASE CLASS-III"/>
    <property type="match status" value="1"/>
</dbReference>
<dbReference type="SUPFAM" id="SSF53383">
    <property type="entry name" value="PLP-dependent transferases"/>
    <property type="match status" value="1"/>
</dbReference>
<dbReference type="InterPro" id="IPR015424">
    <property type="entry name" value="PyrdxlP-dep_Trfase"/>
</dbReference>
<reference evidence="4 5" key="1">
    <citation type="submission" date="2018-10" db="EMBL/GenBank/DDBJ databases">
        <authorList>
            <person name="Li J."/>
        </authorList>
    </citation>
    <scope>NUCLEOTIDE SEQUENCE [LARGE SCALE GENOMIC DNA]</scope>
    <source>
        <strain evidence="4 5">ZD1-4</strain>
    </source>
</reference>
<dbReference type="Proteomes" id="UP000282460">
    <property type="component" value="Unassembled WGS sequence"/>
</dbReference>
<comment type="similarity">
    <text evidence="1 3">Belongs to the class-III pyridoxal-phosphate-dependent aminotransferase family.</text>
</comment>
<dbReference type="AlphaFoldDB" id="A0A3L7J1W2"/>
<dbReference type="PANTHER" id="PTHR43094">
    <property type="entry name" value="AMINOTRANSFERASE"/>
    <property type="match status" value="1"/>
</dbReference>
<dbReference type="OrthoDB" id="9801052at2"/>
<dbReference type="GO" id="GO:0030170">
    <property type="term" value="F:pyridoxal phosphate binding"/>
    <property type="evidence" value="ECO:0007669"/>
    <property type="project" value="InterPro"/>
</dbReference>
<dbReference type="GO" id="GO:0008483">
    <property type="term" value="F:transaminase activity"/>
    <property type="evidence" value="ECO:0007669"/>
    <property type="project" value="UniProtKB-KW"/>
</dbReference>